<proteinExistence type="predicted"/>
<comment type="caution">
    <text evidence="1">The sequence shown here is derived from an EMBL/GenBank/DDBJ whole genome shotgun (WGS) entry which is preliminary data.</text>
</comment>
<evidence type="ECO:0000313" key="1">
    <source>
        <dbReference type="EMBL" id="KAJ0404104.1"/>
    </source>
</evidence>
<reference evidence="1" key="1">
    <citation type="submission" date="2021-12" db="EMBL/GenBank/DDBJ databases">
        <title>Prjna785345.</title>
        <authorList>
            <person name="Rujirawat T."/>
            <person name="Krajaejun T."/>
        </authorList>
    </citation>
    <scope>NUCLEOTIDE SEQUENCE</scope>
    <source>
        <strain evidence="1">Pi057C3</strain>
    </source>
</reference>
<organism evidence="1 2">
    <name type="scientific">Pythium insidiosum</name>
    <name type="common">Pythiosis disease agent</name>
    <dbReference type="NCBI Taxonomy" id="114742"/>
    <lineage>
        <taxon>Eukaryota</taxon>
        <taxon>Sar</taxon>
        <taxon>Stramenopiles</taxon>
        <taxon>Oomycota</taxon>
        <taxon>Peronosporomycetes</taxon>
        <taxon>Pythiales</taxon>
        <taxon>Pythiaceae</taxon>
        <taxon>Pythium</taxon>
    </lineage>
</organism>
<sequence length="86" mass="9919">MPRDPPDDAVGIAVSSSDPTIARLMAFCDDQQIMRKHDRFFRDRAGQFLGFHADDEEKSHAVHEAFQEYERLFEETVNSFLDEEGV</sequence>
<dbReference type="Gene3D" id="1.20.1520.10">
    <property type="entry name" value="ADP-ribosylation factor-like 2-binding protein, domain"/>
    <property type="match status" value="1"/>
</dbReference>
<accession>A0AAD5Q8E3</accession>
<dbReference type="Proteomes" id="UP001209570">
    <property type="component" value="Unassembled WGS sequence"/>
</dbReference>
<evidence type="ECO:0000313" key="2">
    <source>
        <dbReference type="Proteomes" id="UP001209570"/>
    </source>
</evidence>
<dbReference type="AlphaFoldDB" id="A0AAD5Q8E3"/>
<dbReference type="InterPro" id="IPR042541">
    <property type="entry name" value="BART_sf"/>
</dbReference>
<protein>
    <submittedName>
        <fullName evidence="1">Uncharacterized protein</fullName>
    </submittedName>
</protein>
<keyword evidence="2" id="KW-1185">Reference proteome</keyword>
<dbReference type="EMBL" id="JAKCXM010000069">
    <property type="protein sequence ID" value="KAJ0404104.1"/>
    <property type="molecule type" value="Genomic_DNA"/>
</dbReference>
<gene>
    <name evidence="1" type="ORF">P43SY_000888</name>
</gene>
<name>A0AAD5Q8E3_PYTIN</name>